<name>A0ABS4WM41_9MICO</name>
<gene>
    <name evidence="2" type="ORF">JOF42_000767</name>
</gene>
<accession>A0ABS4WM41</accession>
<keyword evidence="3" id="KW-1185">Reference proteome</keyword>
<proteinExistence type="predicted"/>
<reference evidence="2 3" key="1">
    <citation type="submission" date="2021-03" db="EMBL/GenBank/DDBJ databases">
        <title>Sequencing the genomes of 1000 actinobacteria strains.</title>
        <authorList>
            <person name="Klenk H.-P."/>
        </authorList>
    </citation>
    <scope>NUCLEOTIDE SEQUENCE [LARGE SCALE GENOMIC DNA]</scope>
    <source>
        <strain evidence="2 3">DSM 13468</strain>
    </source>
</reference>
<dbReference type="EMBL" id="JAGIOA010000001">
    <property type="protein sequence ID" value="MBP2377272.1"/>
    <property type="molecule type" value="Genomic_DNA"/>
</dbReference>
<evidence type="ECO:0000313" key="2">
    <source>
        <dbReference type="EMBL" id="MBP2377272.1"/>
    </source>
</evidence>
<sequence>MPHPSPGVPGDGLLALGDERVDARRPRVAERDEFLGSVDTTDVLGDLLDLIERRLRSLGSRRADALDHTGDLGGLGGDLSAGGDGRGLRASGEQQDADGQRRERGELLHDSQGR</sequence>
<dbReference type="Proteomes" id="UP000703720">
    <property type="component" value="Unassembled WGS sequence"/>
</dbReference>
<dbReference type="RefSeq" id="WP_210096641.1">
    <property type="nucleotide sequence ID" value="NZ_BAAAIO010000001.1"/>
</dbReference>
<feature type="compositionally biased region" description="Basic and acidic residues" evidence="1">
    <location>
        <begin position="98"/>
        <end position="114"/>
    </location>
</feature>
<comment type="caution">
    <text evidence="2">The sequence shown here is derived from an EMBL/GenBank/DDBJ whole genome shotgun (WGS) entry which is preliminary data.</text>
</comment>
<feature type="compositionally biased region" description="Basic and acidic residues" evidence="1">
    <location>
        <begin position="60"/>
        <end position="70"/>
    </location>
</feature>
<protein>
    <submittedName>
        <fullName evidence="2">Uncharacterized protein</fullName>
    </submittedName>
</protein>
<feature type="compositionally biased region" description="Gly residues" evidence="1">
    <location>
        <begin position="71"/>
        <end position="85"/>
    </location>
</feature>
<feature type="region of interest" description="Disordered" evidence="1">
    <location>
        <begin position="60"/>
        <end position="114"/>
    </location>
</feature>
<evidence type="ECO:0000313" key="3">
    <source>
        <dbReference type="Proteomes" id="UP000703720"/>
    </source>
</evidence>
<organism evidence="2 3">
    <name type="scientific">Microbacterium phyllosphaerae</name>
    <dbReference type="NCBI Taxonomy" id="124798"/>
    <lineage>
        <taxon>Bacteria</taxon>
        <taxon>Bacillati</taxon>
        <taxon>Actinomycetota</taxon>
        <taxon>Actinomycetes</taxon>
        <taxon>Micrococcales</taxon>
        <taxon>Microbacteriaceae</taxon>
        <taxon>Microbacterium</taxon>
    </lineage>
</organism>
<evidence type="ECO:0000256" key="1">
    <source>
        <dbReference type="SAM" id="MobiDB-lite"/>
    </source>
</evidence>